<dbReference type="Pfam" id="PF02518">
    <property type="entry name" value="HATPase_c"/>
    <property type="match status" value="1"/>
</dbReference>
<dbReference type="PANTHER" id="PTHR45453:SF1">
    <property type="entry name" value="PHOSPHATE REGULON SENSOR PROTEIN PHOR"/>
    <property type="match status" value="1"/>
</dbReference>
<dbReference type="CDD" id="cd00082">
    <property type="entry name" value="HisKA"/>
    <property type="match status" value="1"/>
</dbReference>
<protein>
    <recommendedName>
        <fullName evidence="2">histidine kinase</fullName>
        <ecNumber evidence="2">2.7.13.3</ecNumber>
    </recommendedName>
</protein>
<keyword evidence="3" id="KW-0597">Phosphoprotein</keyword>
<evidence type="ECO:0000256" key="2">
    <source>
        <dbReference type="ARBA" id="ARBA00012438"/>
    </source>
</evidence>
<feature type="transmembrane region" description="Helical" evidence="7">
    <location>
        <begin position="256"/>
        <end position="278"/>
    </location>
</feature>
<dbReference type="SUPFAM" id="SSF55874">
    <property type="entry name" value="ATPase domain of HSP90 chaperone/DNA topoisomerase II/histidine kinase"/>
    <property type="match status" value="1"/>
</dbReference>
<accession>A0A1H7VLI9</accession>
<keyword evidence="10" id="KW-1185">Reference proteome</keyword>
<evidence type="ECO:0000256" key="3">
    <source>
        <dbReference type="ARBA" id="ARBA00022553"/>
    </source>
</evidence>
<keyword evidence="6" id="KW-0902">Two-component regulatory system</keyword>
<dbReference type="RefSeq" id="WP_238383840.1">
    <property type="nucleotide sequence ID" value="NZ_FOAF01000007.1"/>
</dbReference>
<proteinExistence type="predicted"/>
<keyword evidence="7" id="KW-0472">Membrane</keyword>
<sequence>MQKIVENEFVGKKVDVLEQNIAAYNDLFFNKIPEVSFYQGYLDSTAAAVYADSILTKFEFVRSILFYDIYVGSTETGLKVIPKTVYQFNKQNLKGEVLYRYAKHKKLNLRIADDFNGMASKLANFLDITDTSRSINNDEINKFFYTVIPEKITYMSIPRKEDIKAYKKFVKGEMYNTSTYEHDIFTYHIDANELKLTNSRPELYENIEIKPLFYASLDTDPDLLTTESPLPGALATYKIYFSSHRNYLTKEVNKRFLPIALMISLGYLTLFVIGYLIYRNISFNNRMFKLQYDFVNNLTHEFKTPVSVIKIAGNNIYSAKELKEDARKHYGKILDEEADKLNNLLNTLLSFTQIENKSIKLKYEEVELDEFCDKIINSYKLKYPDFDLQYQITAVSVFFTDRVLLGSVFQNLIDNAYKYSEIGKKSLKITIFKQKKQIMFKFVDKGIGIPKKELVNIFKKFYRVQSQYNQQGSVGLGLAFCKELLNFMDGNIHVKSTEGKGSTFIVTLPYLG</sequence>
<dbReference type="InterPro" id="IPR050351">
    <property type="entry name" value="BphY/WalK/GraS-like"/>
</dbReference>
<evidence type="ECO:0000256" key="1">
    <source>
        <dbReference type="ARBA" id="ARBA00000085"/>
    </source>
</evidence>
<keyword evidence="4" id="KW-0808">Transferase</keyword>
<comment type="catalytic activity">
    <reaction evidence="1">
        <text>ATP + protein L-histidine = ADP + protein N-phospho-L-histidine.</text>
        <dbReference type="EC" id="2.7.13.3"/>
    </reaction>
</comment>
<gene>
    <name evidence="9" type="ORF">SAMN05661044_04247</name>
</gene>
<dbReference type="PRINTS" id="PR00344">
    <property type="entry name" value="BCTRLSENSOR"/>
</dbReference>
<dbReference type="AlphaFoldDB" id="A0A1H7VLI9"/>
<dbReference type="InterPro" id="IPR003594">
    <property type="entry name" value="HATPase_dom"/>
</dbReference>
<name>A0A1H7VLI9_OLID1</name>
<dbReference type="FunFam" id="3.30.565.10:FF:000006">
    <property type="entry name" value="Sensor histidine kinase WalK"/>
    <property type="match status" value="1"/>
</dbReference>
<dbReference type="InterPro" id="IPR003661">
    <property type="entry name" value="HisK_dim/P_dom"/>
</dbReference>
<dbReference type="SMART" id="SM00387">
    <property type="entry name" value="HATPase_c"/>
    <property type="match status" value="1"/>
</dbReference>
<dbReference type="InterPro" id="IPR036097">
    <property type="entry name" value="HisK_dim/P_sf"/>
</dbReference>
<dbReference type="GO" id="GO:0000155">
    <property type="term" value="F:phosphorelay sensor kinase activity"/>
    <property type="evidence" value="ECO:0007669"/>
    <property type="project" value="InterPro"/>
</dbReference>
<dbReference type="InterPro" id="IPR005467">
    <property type="entry name" value="His_kinase_dom"/>
</dbReference>
<dbReference type="EMBL" id="FOAF01000007">
    <property type="protein sequence ID" value="SEM10131.1"/>
    <property type="molecule type" value="Genomic_DNA"/>
</dbReference>
<evidence type="ECO:0000313" key="10">
    <source>
        <dbReference type="Proteomes" id="UP000199421"/>
    </source>
</evidence>
<dbReference type="PROSITE" id="PS50109">
    <property type="entry name" value="HIS_KIN"/>
    <property type="match status" value="1"/>
</dbReference>
<dbReference type="PANTHER" id="PTHR45453">
    <property type="entry name" value="PHOSPHATE REGULON SENSOR PROTEIN PHOR"/>
    <property type="match status" value="1"/>
</dbReference>
<dbReference type="Proteomes" id="UP000199421">
    <property type="component" value="Unassembled WGS sequence"/>
</dbReference>
<keyword evidence="7" id="KW-1133">Transmembrane helix</keyword>
<dbReference type="InterPro" id="IPR036890">
    <property type="entry name" value="HATPase_C_sf"/>
</dbReference>
<dbReference type="GO" id="GO:0005886">
    <property type="term" value="C:plasma membrane"/>
    <property type="evidence" value="ECO:0007669"/>
    <property type="project" value="TreeGrafter"/>
</dbReference>
<dbReference type="InterPro" id="IPR004358">
    <property type="entry name" value="Sig_transdc_His_kin-like_C"/>
</dbReference>
<dbReference type="SMART" id="SM00388">
    <property type="entry name" value="HisKA"/>
    <property type="match status" value="1"/>
</dbReference>
<dbReference type="CDD" id="cd00075">
    <property type="entry name" value="HATPase"/>
    <property type="match status" value="1"/>
</dbReference>
<evidence type="ECO:0000256" key="4">
    <source>
        <dbReference type="ARBA" id="ARBA00022679"/>
    </source>
</evidence>
<organism evidence="9 10">
    <name type="scientific">Olivibacter domesticus</name>
    <name type="common">Pseudosphingobacterium domesticum</name>
    <dbReference type="NCBI Taxonomy" id="407022"/>
    <lineage>
        <taxon>Bacteria</taxon>
        <taxon>Pseudomonadati</taxon>
        <taxon>Bacteroidota</taxon>
        <taxon>Sphingobacteriia</taxon>
        <taxon>Sphingobacteriales</taxon>
        <taxon>Sphingobacteriaceae</taxon>
        <taxon>Olivibacter</taxon>
    </lineage>
</organism>
<keyword evidence="5 9" id="KW-0418">Kinase</keyword>
<dbReference type="GO" id="GO:0004721">
    <property type="term" value="F:phosphoprotein phosphatase activity"/>
    <property type="evidence" value="ECO:0007669"/>
    <property type="project" value="TreeGrafter"/>
</dbReference>
<dbReference type="EC" id="2.7.13.3" evidence="2"/>
<evidence type="ECO:0000256" key="6">
    <source>
        <dbReference type="ARBA" id="ARBA00023012"/>
    </source>
</evidence>
<evidence type="ECO:0000256" key="7">
    <source>
        <dbReference type="SAM" id="Phobius"/>
    </source>
</evidence>
<dbReference type="Pfam" id="PF00512">
    <property type="entry name" value="HisKA"/>
    <property type="match status" value="1"/>
</dbReference>
<evidence type="ECO:0000256" key="5">
    <source>
        <dbReference type="ARBA" id="ARBA00022777"/>
    </source>
</evidence>
<reference evidence="10" key="1">
    <citation type="submission" date="2016-10" db="EMBL/GenBank/DDBJ databases">
        <authorList>
            <person name="Varghese N."/>
            <person name="Submissions S."/>
        </authorList>
    </citation>
    <scope>NUCLEOTIDE SEQUENCE [LARGE SCALE GENOMIC DNA]</scope>
    <source>
        <strain evidence="10">DSM 18733</strain>
    </source>
</reference>
<keyword evidence="7" id="KW-0812">Transmembrane</keyword>
<feature type="domain" description="Histidine kinase" evidence="8">
    <location>
        <begin position="297"/>
        <end position="512"/>
    </location>
</feature>
<evidence type="ECO:0000313" key="9">
    <source>
        <dbReference type="EMBL" id="SEM10131.1"/>
    </source>
</evidence>
<dbReference type="Gene3D" id="1.10.287.130">
    <property type="match status" value="1"/>
</dbReference>
<evidence type="ECO:0000259" key="8">
    <source>
        <dbReference type="PROSITE" id="PS50109"/>
    </source>
</evidence>
<dbReference type="SUPFAM" id="SSF47384">
    <property type="entry name" value="Homodimeric domain of signal transducing histidine kinase"/>
    <property type="match status" value="1"/>
</dbReference>
<dbReference type="STRING" id="407022.SAMN05661044_04247"/>
<dbReference type="Gene3D" id="3.30.565.10">
    <property type="entry name" value="Histidine kinase-like ATPase, C-terminal domain"/>
    <property type="match status" value="1"/>
</dbReference>
<dbReference type="GO" id="GO:0016036">
    <property type="term" value="P:cellular response to phosphate starvation"/>
    <property type="evidence" value="ECO:0007669"/>
    <property type="project" value="TreeGrafter"/>
</dbReference>